<dbReference type="InterPro" id="IPR012296">
    <property type="entry name" value="Nuclease_put_TT1808"/>
</dbReference>
<keyword evidence="3" id="KW-1185">Reference proteome</keyword>
<dbReference type="PANTHER" id="PTHR35400:SF3">
    <property type="entry name" value="SLL1072 PROTEIN"/>
    <property type="match status" value="1"/>
</dbReference>
<sequence length="210" mass="23026">MVAEVAPEQPLPPRYLPGEGEPFTIHHLLEMPGDKVRYELFEGALLVSPWPAIKHQAIRDELRLCLKNSAPRGGNVFTDVTVRLGSDVTAFVPDIVVIRPQVKLGDRGFLETEDVLAVVEVVSPGSAGTDRRFKPTLHAGAGIPCFWLVEPQRFRGIQPGEQPPVVLVHELDEESGSYRLAERLAGGAKGRITLPYPVEFDPAELLPQDG</sequence>
<dbReference type="Gene3D" id="3.90.1570.10">
    <property type="entry name" value="tt1808, chain A"/>
    <property type="match status" value="1"/>
</dbReference>
<gene>
    <name evidence="2" type="ORF">GCM10010151_23840</name>
</gene>
<evidence type="ECO:0000313" key="2">
    <source>
        <dbReference type="EMBL" id="GAA0333301.1"/>
    </source>
</evidence>
<dbReference type="PANTHER" id="PTHR35400">
    <property type="entry name" value="SLR1083 PROTEIN"/>
    <property type="match status" value="1"/>
</dbReference>
<accession>A0ABP3G674</accession>
<dbReference type="RefSeq" id="WP_252802510.1">
    <property type="nucleotide sequence ID" value="NZ_BAAABM010000016.1"/>
</dbReference>
<name>A0ABP3G674_9ACTN</name>
<dbReference type="SUPFAM" id="SSF52980">
    <property type="entry name" value="Restriction endonuclease-like"/>
    <property type="match status" value="1"/>
</dbReference>
<dbReference type="Pfam" id="PF05685">
    <property type="entry name" value="Uma2"/>
    <property type="match status" value="1"/>
</dbReference>
<dbReference type="CDD" id="cd06260">
    <property type="entry name" value="DUF820-like"/>
    <property type="match status" value="1"/>
</dbReference>
<dbReference type="InterPro" id="IPR011335">
    <property type="entry name" value="Restrct_endonuc-II-like"/>
</dbReference>
<proteinExistence type="predicted"/>
<comment type="caution">
    <text evidence="2">The sequence shown here is derived from an EMBL/GenBank/DDBJ whole genome shotgun (WGS) entry which is preliminary data.</text>
</comment>
<reference evidence="3" key="1">
    <citation type="journal article" date="2019" name="Int. J. Syst. Evol. Microbiol.">
        <title>The Global Catalogue of Microorganisms (GCM) 10K type strain sequencing project: providing services to taxonomists for standard genome sequencing and annotation.</title>
        <authorList>
            <consortium name="The Broad Institute Genomics Platform"/>
            <consortium name="The Broad Institute Genome Sequencing Center for Infectious Disease"/>
            <person name="Wu L."/>
            <person name="Ma J."/>
        </authorList>
    </citation>
    <scope>NUCLEOTIDE SEQUENCE [LARGE SCALE GENOMIC DNA]</scope>
    <source>
        <strain evidence="3">JCM 3146</strain>
    </source>
</reference>
<dbReference type="EMBL" id="BAAABM010000016">
    <property type="protein sequence ID" value="GAA0333301.1"/>
    <property type="molecule type" value="Genomic_DNA"/>
</dbReference>
<protein>
    <recommendedName>
        <fullName evidence="1">Putative restriction endonuclease domain-containing protein</fullName>
    </recommendedName>
</protein>
<evidence type="ECO:0000259" key="1">
    <source>
        <dbReference type="Pfam" id="PF05685"/>
    </source>
</evidence>
<dbReference type="Proteomes" id="UP001501822">
    <property type="component" value="Unassembled WGS sequence"/>
</dbReference>
<feature type="domain" description="Putative restriction endonuclease" evidence="1">
    <location>
        <begin position="28"/>
        <end position="153"/>
    </location>
</feature>
<organism evidence="2 3">
    <name type="scientific">Actinoallomurus spadix</name>
    <dbReference type="NCBI Taxonomy" id="79912"/>
    <lineage>
        <taxon>Bacteria</taxon>
        <taxon>Bacillati</taxon>
        <taxon>Actinomycetota</taxon>
        <taxon>Actinomycetes</taxon>
        <taxon>Streptosporangiales</taxon>
        <taxon>Thermomonosporaceae</taxon>
        <taxon>Actinoallomurus</taxon>
    </lineage>
</organism>
<evidence type="ECO:0000313" key="3">
    <source>
        <dbReference type="Proteomes" id="UP001501822"/>
    </source>
</evidence>
<dbReference type="InterPro" id="IPR008538">
    <property type="entry name" value="Uma2"/>
</dbReference>